<feature type="transmembrane region" description="Helical" evidence="8">
    <location>
        <begin position="269"/>
        <end position="292"/>
    </location>
</feature>
<evidence type="ECO:0000256" key="6">
    <source>
        <dbReference type="ARBA" id="ARBA00022989"/>
    </source>
</evidence>
<evidence type="ECO:0000313" key="11">
    <source>
        <dbReference type="EMBL" id="KKP73765.1"/>
    </source>
</evidence>
<dbReference type="AlphaFoldDB" id="A0A0G0EEY9"/>
<dbReference type="Pfam" id="PF00535">
    <property type="entry name" value="Glycos_transf_2"/>
    <property type="match status" value="1"/>
</dbReference>
<evidence type="ECO:0000313" key="12">
    <source>
        <dbReference type="Proteomes" id="UP000034457"/>
    </source>
</evidence>
<comment type="caution">
    <text evidence="11">The sequence shown here is derived from an EMBL/GenBank/DDBJ whole genome shotgun (WGS) entry which is preliminary data.</text>
</comment>
<keyword evidence="7 8" id="KW-0472">Membrane</keyword>
<dbReference type="GO" id="GO:0000271">
    <property type="term" value="P:polysaccharide biosynthetic process"/>
    <property type="evidence" value="ECO:0007669"/>
    <property type="project" value="InterPro"/>
</dbReference>
<evidence type="ECO:0000256" key="8">
    <source>
        <dbReference type="SAM" id="Phobius"/>
    </source>
</evidence>
<dbReference type="STRING" id="1618478.UR68_C0003G0060"/>
<evidence type="ECO:0000259" key="9">
    <source>
        <dbReference type="Pfam" id="PF00535"/>
    </source>
</evidence>
<dbReference type="EMBL" id="LBQC01000003">
    <property type="protein sequence ID" value="KKP73765.1"/>
    <property type="molecule type" value="Genomic_DNA"/>
</dbReference>
<dbReference type="Gene3D" id="3.90.550.10">
    <property type="entry name" value="Spore Coat Polysaccharide Biosynthesis Protein SpsA, Chain A"/>
    <property type="match status" value="1"/>
</dbReference>
<dbReference type="PANTHER" id="PTHR43398">
    <property type="entry name" value="DOLICHOL-PHOSPHATE MANNOSYLTRANSFERASE SUBUNIT 1"/>
    <property type="match status" value="1"/>
</dbReference>
<evidence type="ECO:0000256" key="7">
    <source>
        <dbReference type="ARBA" id="ARBA00023136"/>
    </source>
</evidence>
<dbReference type="GO" id="GO:0004582">
    <property type="term" value="F:dolichyl-phosphate beta-D-mannosyltransferase activity"/>
    <property type="evidence" value="ECO:0007669"/>
    <property type="project" value="InterPro"/>
</dbReference>
<dbReference type="InterPro" id="IPR029044">
    <property type="entry name" value="Nucleotide-diphossugar_trans"/>
</dbReference>
<dbReference type="InterPro" id="IPR039528">
    <property type="entry name" value="DPM1-like"/>
</dbReference>
<evidence type="ECO:0000256" key="4">
    <source>
        <dbReference type="ARBA" id="ARBA00022679"/>
    </source>
</evidence>
<keyword evidence="5 8" id="KW-0812">Transmembrane</keyword>
<keyword evidence="3" id="KW-0328">Glycosyltransferase</keyword>
<evidence type="ECO:0000256" key="5">
    <source>
        <dbReference type="ARBA" id="ARBA00022692"/>
    </source>
</evidence>
<evidence type="ECO:0000256" key="2">
    <source>
        <dbReference type="ARBA" id="ARBA00006739"/>
    </source>
</evidence>
<dbReference type="SUPFAM" id="SSF53448">
    <property type="entry name" value="Nucleotide-diphospho-sugar transferases"/>
    <property type="match status" value="1"/>
</dbReference>
<evidence type="ECO:0000256" key="1">
    <source>
        <dbReference type="ARBA" id="ARBA00004141"/>
    </source>
</evidence>
<keyword evidence="6 8" id="KW-1133">Transmembrane helix</keyword>
<dbReference type="GO" id="GO:0016020">
    <property type="term" value="C:membrane"/>
    <property type="evidence" value="ECO:0007669"/>
    <property type="project" value="UniProtKB-SubCell"/>
</dbReference>
<name>A0A0G0EEY9_9BACT</name>
<proteinExistence type="inferred from homology"/>
<dbReference type="InterPro" id="IPR001173">
    <property type="entry name" value="Glyco_trans_2-like"/>
</dbReference>
<protein>
    <submittedName>
        <fullName evidence="11">Glycosyltransferase</fullName>
    </submittedName>
</protein>
<dbReference type="Pfam" id="PF04138">
    <property type="entry name" value="GtrA_DPMS_TM"/>
    <property type="match status" value="1"/>
</dbReference>
<feature type="domain" description="GtrA/DPMS transmembrane" evidence="10">
    <location>
        <begin position="243"/>
        <end position="365"/>
    </location>
</feature>
<comment type="subcellular location">
    <subcellularLocation>
        <location evidence="1">Membrane</location>
        <topology evidence="1">Multi-pass membrane protein</topology>
    </subcellularLocation>
</comment>
<organism evidence="11 12">
    <name type="scientific">Candidatus Roizmanbacteria bacterium GW2011_GWA2_35_19</name>
    <dbReference type="NCBI Taxonomy" id="1618478"/>
    <lineage>
        <taxon>Bacteria</taxon>
        <taxon>Candidatus Roizmaniibacteriota</taxon>
    </lineage>
</organism>
<sequence length="368" mass="42154">MRKLVVILPTYNEKGNVGLLITEIFDKLDTLKNWELSILVVDSKSPDGTGTEIKKLRKKYPRLYLLEVAKEGLGRAYTQAFSYLEKNINPYLVIQMDADLSHNPDSLPDLIKKIENGADFVIGSRYIRGGSIPPNWGLHRKFLSVMGNLTVKLGFMKLRISDWTSGYRAIKFWLVKKAFQHIKNYSGYVFQIAFLDFALKNNAVIGEVPIHFRERKSGVSKINFVQYIFSIFLYIFLHSSFIKFAIVGVLGFGVDFGISYLMIEILHKAVWISTLLSTETAIISNFIMNNFWSFSDKKIEGGITKFITSFLKYNLVSSGSIAIQTFGVSLLASLLGKQFWFLYKVTIITLVVIPYSYFFYNKFIWKSK</sequence>
<evidence type="ECO:0000256" key="3">
    <source>
        <dbReference type="ARBA" id="ARBA00022676"/>
    </source>
</evidence>
<comment type="similarity">
    <text evidence="2">Belongs to the glycosyltransferase 2 family.</text>
</comment>
<reference evidence="11 12" key="1">
    <citation type="journal article" date="2015" name="Nature">
        <title>rRNA introns, odd ribosomes, and small enigmatic genomes across a large radiation of phyla.</title>
        <authorList>
            <person name="Brown C.T."/>
            <person name="Hug L.A."/>
            <person name="Thomas B.C."/>
            <person name="Sharon I."/>
            <person name="Castelle C.J."/>
            <person name="Singh A."/>
            <person name="Wilkins M.J."/>
            <person name="Williams K.H."/>
            <person name="Banfield J.F."/>
        </authorList>
    </citation>
    <scope>NUCLEOTIDE SEQUENCE [LARGE SCALE GENOMIC DNA]</scope>
</reference>
<feature type="domain" description="Glycosyltransferase 2-like" evidence="9">
    <location>
        <begin position="6"/>
        <end position="172"/>
    </location>
</feature>
<dbReference type="Proteomes" id="UP000034457">
    <property type="component" value="Unassembled WGS sequence"/>
</dbReference>
<accession>A0A0G0EEY9</accession>
<dbReference type="InterPro" id="IPR007267">
    <property type="entry name" value="GtrA_DPMS_TM"/>
</dbReference>
<gene>
    <name evidence="11" type="ORF">UR68_C0003G0060</name>
</gene>
<feature type="transmembrane region" description="Helical" evidence="8">
    <location>
        <begin position="341"/>
        <end position="360"/>
    </location>
</feature>
<dbReference type="GO" id="GO:0009247">
    <property type="term" value="P:glycolipid biosynthetic process"/>
    <property type="evidence" value="ECO:0007669"/>
    <property type="project" value="TreeGrafter"/>
</dbReference>
<dbReference type="CDD" id="cd06442">
    <property type="entry name" value="DPM1_like"/>
    <property type="match status" value="1"/>
</dbReference>
<feature type="transmembrane region" description="Helical" evidence="8">
    <location>
        <begin position="313"/>
        <end position="335"/>
    </location>
</feature>
<keyword evidence="4 11" id="KW-0808">Transferase</keyword>
<dbReference type="PANTHER" id="PTHR43398:SF1">
    <property type="entry name" value="DOLICHOL-PHOSPHATE MANNOSYLTRANSFERASE SUBUNIT 1"/>
    <property type="match status" value="1"/>
</dbReference>
<evidence type="ECO:0000259" key="10">
    <source>
        <dbReference type="Pfam" id="PF04138"/>
    </source>
</evidence>